<proteinExistence type="predicted"/>
<dbReference type="InterPro" id="IPR001507">
    <property type="entry name" value="ZP_dom"/>
</dbReference>
<evidence type="ECO:0000256" key="10">
    <source>
        <dbReference type="SAM" id="MobiDB-lite"/>
    </source>
</evidence>
<feature type="compositionally biased region" description="Basic and acidic residues" evidence="10">
    <location>
        <begin position="308"/>
        <end position="321"/>
    </location>
</feature>
<feature type="compositionally biased region" description="Gly residues" evidence="10">
    <location>
        <begin position="340"/>
        <end position="357"/>
    </location>
</feature>
<dbReference type="EMBL" id="BMAT01006261">
    <property type="protein sequence ID" value="GFS09149.1"/>
    <property type="molecule type" value="Genomic_DNA"/>
</dbReference>
<feature type="region of interest" description="Disordered" evidence="10">
    <location>
        <begin position="283"/>
        <end position="357"/>
    </location>
</feature>
<dbReference type="Pfam" id="PF26060">
    <property type="entry name" value="TGFBR3_N"/>
    <property type="match status" value="1"/>
</dbReference>
<gene>
    <name evidence="13" type="ORF">ElyMa_003030500</name>
</gene>
<keyword evidence="3" id="KW-0597">Phosphoprotein</keyword>
<protein>
    <submittedName>
        <fullName evidence="13">Transforming growth factor beta receptor type 3</fullName>
    </submittedName>
</protein>
<evidence type="ECO:0000256" key="4">
    <source>
        <dbReference type="ARBA" id="ARBA00022692"/>
    </source>
</evidence>
<evidence type="ECO:0000256" key="5">
    <source>
        <dbReference type="ARBA" id="ARBA00022729"/>
    </source>
</evidence>
<reference evidence="13 14" key="1">
    <citation type="journal article" date="2021" name="Elife">
        <title>Chloroplast acquisition without the gene transfer in kleptoplastic sea slugs, Plakobranchus ocellatus.</title>
        <authorList>
            <person name="Maeda T."/>
            <person name="Takahashi S."/>
            <person name="Yoshida T."/>
            <person name="Shimamura S."/>
            <person name="Takaki Y."/>
            <person name="Nagai Y."/>
            <person name="Toyoda A."/>
            <person name="Suzuki Y."/>
            <person name="Arimoto A."/>
            <person name="Ishii H."/>
            <person name="Satoh N."/>
            <person name="Nishiyama T."/>
            <person name="Hasebe M."/>
            <person name="Maruyama T."/>
            <person name="Minagawa J."/>
            <person name="Obokata J."/>
            <person name="Shigenobu S."/>
        </authorList>
    </citation>
    <scope>NUCLEOTIDE SEQUENCE [LARGE SCALE GENOMIC DNA]</scope>
</reference>
<dbReference type="Proteomes" id="UP000762676">
    <property type="component" value="Unassembled WGS sequence"/>
</dbReference>
<name>A0AAV4IG06_9GAST</name>
<feature type="transmembrane region" description="Helical" evidence="11">
    <location>
        <begin position="812"/>
        <end position="835"/>
    </location>
</feature>
<comment type="caution">
    <text evidence="13">The sequence shown here is derived from an EMBL/GenBank/DDBJ whole genome shotgun (WGS) entry which is preliminary data.</text>
</comment>
<keyword evidence="14" id="KW-1185">Reference proteome</keyword>
<dbReference type="Gene3D" id="2.60.40.4100">
    <property type="entry name" value="Zona pellucida, ZP-C domain"/>
    <property type="match status" value="1"/>
</dbReference>
<dbReference type="SMART" id="SM00241">
    <property type="entry name" value="ZP"/>
    <property type="match status" value="1"/>
</dbReference>
<feature type="compositionally biased region" description="Polar residues" evidence="10">
    <location>
        <begin position="879"/>
        <end position="889"/>
    </location>
</feature>
<feature type="region of interest" description="Disordered" evidence="10">
    <location>
        <begin position="760"/>
        <end position="798"/>
    </location>
</feature>
<evidence type="ECO:0000256" key="3">
    <source>
        <dbReference type="ARBA" id="ARBA00022553"/>
    </source>
</evidence>
<dbReference type="Gene3D" id="2.60.40.3210">
    <property type="entry name" value="Zona pellucida, ZP-N domain"/>
    <property type="match status" value="1"/>
</dbReference>
<keyword evidence="4 11" id="KW-0812">Transmembrane</keyword>
<evidence type="ECO:0000256" key="1">
    <source>
        <dbReference type="ARBA" id="ARBA00004251"/>
    </source>
</evidence>
<feature type="compositionally biased region" description="Acidic residues" evidence="10">
    <location>
        <begin position="469"/>
        <end position="480"/>
    </location>
</feature>
<dbReference type="InterPro" id="IPR058899">
    <property type="entry name" value="TGFBR3/Endoglin-like_N"/>
</dbReference>
<feature type="region of interest" description="Disordered" evidence="10">
    <location>
        <begin position="870"/>
        <end position="889"/>
    </location>
</feature>
<dbReference type="PROSITE" id="PS51034">
    <property type="entry name" value="ZP_2"/>
    <property type="match status" value="1"/>
</dbReference>
<feature type="domain" description="ZP" evidence="12">
    <location>
        <begin position="367"/>
        <end position="705"/>
    </location>
</feature>
<keyword evidence="6 11" id="KW-1133">Transmembrane helix</keyword>
<evidence type="ECO:0000256" key="8">
    <source>
        <dbReference type="ARBA" id="ARBA00023157"/>
    </source>
</evidence>
<keyword evidence="7 11" id="KW-0472">Membrane</keyword>
<evidence type="ECO:0000313" key="13">
    <source>
        <dbReference type="EMBL" id="GFS09149.1"/>
    </source>
</evidence>
<keyword evidence="2" id="KW-1003">Cell membrane</keyword>
<comment type="subcellular location">
    <subcellularLocation>
        <location evidence="1">Cell membrane</location>
        <topology evidence="1">Single-pass type I membrane protein</topology>
    </subcellularLocation>
</comment>
<evidence type="ECO:0000256" key="9">
    <source>
        <dbReference type="ARBA" id="ARBA00023180"/>
    </source>
</evidence>
<organism evidence="13 14">
    <name type="scientific">Elysia marginata</name>
    <dbReference type="NCBI Taxonomy" id="1093978"/>
    <lineage>
        <taxon>Eukaryota</taxon>
        <taxon>Metazoa</taxon>
        <taxon>Spiralia</taxon>
        <taxon>Lophotrochozoa</taxon>
        <taxon>Mollusca</taxon>
        <taxon>Gastropoda</taxon>
        <taxon>Heterobranchia</taxon>
        <taxon>Euthyneura</taxon>
        <taxon>Panpulmonata</taxon>
        <taxon>Sacoglossa</taxon>
        <taxon>Placobranchoidea</taxon>
        <taxon>Plakobranchidae</taxon>
        <taxon>Elysia</taxon>
    </lineage>
</organism>
<feature type="region of interest" description="Disordered" evidence="10">
    <location>
        <begin position="535"/>
        <end position="554"/>
    </location>
</feature>
<sequence length="889" mass="96590">MVMCKRSRGRKLAISDNCRIKFKRKNRRKCSSRNMAVPTGSYAAKEVKDTGKSRLLRWAEQTFGAVTSFSVVEGRAVQFYSGRDSSAGSSCDATSLQTSQRAFTHREVRVPLVGCHSEDMGRIFTVRSFIIELLDRPPPSPGIDGLDVDIEAYKEPNHNTMSSSGQPAVVGRGPLLRELASTKRTGAGKEVEFDLVIKTPSNLKWKLHSRSISRKINIVSNSQDVKTNGIKISEIGFREEVIQDTGQDLVQWTNDFVSTTWVYVGVRGANTFKLHVPPKGHKIGRVSKTGSSPLAPFPGIKTGTGQSDKGESGRGVSREVTPRAGSWDAVDNADQPAWTGVGGGSSGGQGAGQGTSGVSGSSVVSARCYNTTMEVKLLKSFVEIHKLDKARMFLGLPECGMTDETETSIIFKVPLSKCGINAREITTSHKRVHKTDLVIKTPPGLRSQLLMEEVGSGYMKAGNSAGGDTDPELDSEDDIAEPGSGLQDQDLDGMYDDEDFDPPDDLQDHWRHSDQDNITFNVECDEYLDPALPTRTKMKGFKPPPKGTLTKTKAKSPYAPHVSVLVADNSWLEKAIPAVPVEISQKKPVFIRAKLKNKDATLLVDSCWFSKSENPYNRTSLPTYFIKQGCNFGIRGMEWMDDPPAMGAQSTNFRSSQFRLDSSLLQQLLPQESGVAQWFLHCEYRDCQRTDRSKAVQCPVLPEDRCKLYESRSPLTHQTFFWGPLTMGPFVVKSSSPGSGLGSRPTSKNTQWFLNGRNSLGQGKGISGSNRGGVVVGRGAGGGKSTHAVDPHDSQQAAPPQQLIIMEGLDPFLAVGIAFATFVLGIVLVAAIWCIHTRTGEHHSSSSSPHPTSPPSLRCLCPVKSRTAGHVSVEGSGDLTPNSSSPMTA</sequence>
<keyword evidence="8" id="KW-1015">Disulfide bond</keyword>
<dbReference type="InterPro" id="IPR042235">
    <property type="entry name" value="ZP-C_dom"/>
</dbReference>
<evidence type="ECO:0000313" key="14">
    <source>
        <dbReference type="Proteomes" id="UP000762676"/>
    </source>
</evidence>
<dbReference type="PANTHER" id="PTHR14002:SF45">
    <property type="entry name" value="ZP DOMAIN-CONTAINING PROTEIN"/>
    <property type="match status" value="1"/>
</dbReference>
<dbReference type="AlphaFoldDB" id="A0AAV4IG06"/>
<accession>A0AAV4IG06</accession>
<evidence type="ECO:0000256" key="7">
    <source>
        <dbReference type="ARBA" id="ARBA00023136"/>
    </source>
</evidence>
<evidence type="ECO:0000256" key="11">
    <source>
        <dbReference type="SAM" id="Phobius"/>
    </source>
</evidence>
<feature type="region of interest" description="Disordered" evidence="10">
    <location>
        <begin position="460"/>
        <end position="491"/>
    </location>
</feature>
<dbReference type="InterPro" id="IPR055356">
    <property type="entry name" value="ZP-N"/>
</dbReference>
<evidence type="ECO:0000256" key="6">
    <source>
        <dbReference type="ARBA" id="ARBA00022989"/>
    </source>
</evidence>
<dbReference type="Pfam" id="PF00100">
    <property type="entry name" value="Zona_pellucida"/>
    <property type="match status" value="1"/>
</dbReference>
<feature type="compositionally biased region" description="Gly residues" evidence="10">
    <location>
        <begin position="762"/>
        <end position="784"/>
    </location>
</feature>
<dbReference type="InterPro" id="IPR055355">
    <property type="entry name" value="ZP-C"/>
</dbReference>
<keyword evidence="9" id="KW-0325">Glycoprotein</keyword>
<dbReference type="PANTHER" id="PTHR14002">
    <property type="entry name" value="ENDOGLIN/TGF-BETA RECEPTOR TYPE III"/>
    <property type="match status" value="1"/>
</dbReference>
<evidence type="ECO:0000259" key="12">
    <source>
        <dbReference type="PROSITE" id="PS51034"/>
    </source>
</evidence>
<evidence type="ECO:0000256" key="2">
    <source>
        <dbReference type="ARBA" id="ARBA00022475"/>
    </source>
</evidence>
<dbReference type="Pfam" id="PF23344">
    <property type="entry name" value="ZP-N"/>
    <property type="match status" value="1"/>
</dbReference>
<keyword evidence="13" id="KW-0675">Receptor</keyword>
<keyword evidence="5" id="KW-0732">Signal</keyword>